<dbReference type="PANTHER" id="PTHR35399">
    <property type="entry name" value="SLR8030 PROTEIN"/>
    <property type="match status" value="1"/>
</dbReference>
<gene>
    <name evidence="1" type="ORF">KCG44_13625</name>
</gene>
<reference evidence="1 2" key="1">
    <citation type="submission" date="2021-04" db="EMBL/GenBank/DDBJ databases">
        <authorList>
            <person name="Pira H."/>
            <person name="Risdian C."/>
            <person name="Wink J."/>
        </authorList>
    </citation>
    <scope>NUCLEOTIDE SEQUENCE [LARGE SCALE GENOMIC DNA]</scope>
    <source>
        <strain evidence="1 2">WHA3</strain>
    </source>
</reference>
<dbReference type="PANTHER" id="PTHR35399:SF4">
    <property type="entry name" value="MEMBRANE PROTEIN"/>
    <property type="match status" value="1"/>
</dbReference>
<dbReference type="InterPro" id="IPR008557">
    <property type="entry name" value="PhoX"/>
</dbReference>
<dbReference type="PROSITE" id="PS51318">
    <property type="entry name" value="TAT"/>
    <property type="match status" value="1"/>
</dbReference>
<sequence length="505" mass="53577">MTEASISIGRRGLLKGAGGVAATAMLAAPLSMLFAQNARAAETIGTSPYGPLFPTRDLETGLNLLQLPRGFSYRSMSWRGDMMTNGQPVHPGHDGMGCVAIGSGRSQRLVLIRNHELRAVEGYGLLDAPGAYDTNVRGGSSVPNSGGNSNIVLSRGRYLETQPSLGGTVRNCAGGTTPWGTWLSCEETLDVNSNGGIKHGYVFEVGTDPNQTTGNPIIEMGRFPHEAVAVDPVTGFVYETEDVRNRSGLYRFEPTDASGRQGSLEQGGKLYMAKVVGVDGKLLLTPSLGDAYTLEWVEVEEPDADGAEVTISEGEISYTDFASGPFVQGYLKGGLVMSRGEGAWTGPDGIIYFVDTSAGFSGDRPGRGEGAVWAYDPRSERIECIYASESKLAGNNPDNITVSPRGGILLCEDGGGVEDEFGFGERLLGLLPNGQAYPFAKNNIQLTTADIAGAGKSTMLIGEGDYRRQEWAGACFDPTGRILFVNNQTPGITFAISGPWQRGTL</sequence>
<keyword evidence="2" id="KW-1185">Reference proteome</keyword>
<comment type="caution">
    <text evidence="1">The sequence shown here is derived from an EMBL/GenBank/DDBJ whole genome shotgun (WGS) entry which is preliminary data.</text>
</comment>
<dbReference type="RefSeq" id="WP_218446668.1">
    <property type="nucleotide sequence ID" value="NZ_JAGSPA010000005.1"/>
</dbReference>
<accession>A0ABS6SIS0</accession>
<evidence type="ECO:0000313" key="1">
    <source>
        <dbReference type="EMBL" id="MBV7257821.1"/>
    </source>
</evidence>
<dbReference type="Pfam" id="PF05787">
    <property type="entry name" value="PhoX"/>
    <property type="match status" value="1"/>
</dbReference>
<protein>
    <submittedName>
        <fullName evidence="1">DUF839 domain-containing protein</fullName>
    </submittedName>
</protein>
<organism evidence="1 2">
    <name type="scientific">Pacificimonas pallii</name>
    <dbReference type="NCBI Taxonomy" id="2827236"/>
    <lineage>
        <taxon>Bacteria</taxon>
        <taxon>Pseudomonadati</taxon>
        <taxon>Pseudomonadota</taxon>
        <taxon>Alphaproteobacteria</taxon>
        <taxon>Sphingomonadales</taxon>
        <taxon>Sphingosinicellaceae</taxon>
        <taxon>Pacificimonas</taxon>
    </lineage>
</organism>
<dbReference type="InterPro" id="IPR006311">
    <property type="entry name" value="TAT_signal"/>
</dbReference>
<evidence type="ECO:0000313" key="2">
    <source>
        <dbReference type="Proteomes" id="UP000722336"/>
    </source>
</evidence>
<dbReference type="Proteomes" id="UP000722336">
    <property type="component" value="Unassembled WGS sequence"/>
</dbReference>
<name>A0ABS6SIS0_9SPHN</name>
<dbReference type="EMBL" id="JAGSPA010000005">
    <property type="protein sequence ID" value="MBV7257821.1"/>
    <property type="molecule type" value="Genomic_DNA"/>
</dbReference>
<proteinExistence type="predicted"/>